<keyword evidence="6" id="KW-1185">Reference proteome</keyword>
<dbReference type="AlphaFoldDB" id="A0A9P5JYN0"/>
<dbReference type="Gene3D" id="1.10.1280.10">
    <property type="entry name" value="Di-copper center containing domain from catechol oxidase"/>
    <property type="match status" value="1"/>
</dbReference>
<keyword evidence="2" id="KW-0186">Copper</keyword>
<proteinExistence type="predicted"/>
<feature type="domain" description="Tyrosinase copper-binding" evidence="4">
    <location>
        <begin position="277"/>
        <end position="288"/>
    </location>
</feature>
<gene>
    <name evidence="5" type="ORF">DFH94DRAFT_206354</name>
</gene>
<dbReference type="PANTHER" id="PTHR11474">
    <property type="entry name" value="TYROSINASE FAMILY MEMBER"/>
    <property type="match status" value="1"/>
</dbReference>
<reference evidence="5" key="2">
    <citation type="journal article" date="2020" name="Nat. Commun.">
        <title>Large-scale genome sequencing of mycorrhizal fungi provides insights into the early evolution of symbiotic traits.</title>
        <authorList>
            <person name="Miyauchi S."/>
            <person name="Kiss E."/>
            <person name="Kuo A."/>
            <person name="Drula E."/>
            <person name="Kohler A."/>
            <person name="Sanchez-Garcia M."/>
            <person name="Morin E."/>
            <person name="Andreopoulos B."/>
            <person name="Barry K.W."/>
            <person name="Bonito G."/>
            <person name="Buee M."/>
            <person name="Carver A."/>
            <person name="Chen C."/>
            <person name="Cichocki N."/>
            <person name="Clum A."/>
            <person name="Culley D."/>
            <person name="Crous P.W."/>
            <person name="Fauchery L."/>
            <person name="Girlanda M."/>
            <person name="Hayes R.D."/>
            <person name="Keri Z."/>
            <person name="LaButti K."/>
            <person name="Lipzen A."/>
            <person name="Lombard V."/>
            <person name="Magnuson J."/>
            <person name="Maillard F."/>
            <person name="Murat C."/>
            <person name="Nolan M."/>
            <person name="Ohm R.A."/>
            <person name="Pangilinan J."/>
            <person name="Pereira M.F."/>
            <person name="Perotto S."/>
            <person name="Peter M."/>
            <person name="Pfister S."/>
            <person name="Riley R."/>
            <person name="Sitrit Y."/>
            <person name="Stielow J.B."/>
            <person name="Szollosi G."/>
            <person name="Zifcakova L."/>
            <person name="Stursova M."/>
            <person name="Spatafora J.W."/>
            <person name="Tedersoo L."/>
            <person name="Vaario L.M."/>
            <person name="Yamada A."/>
            <person name="Yan M."/>
            <person name="Wang P."/>
            <person name="Xu J."/>
            <person name="Bruns T."/>
            <person name="Baldrian P."/>
            <person name="Vilgalys R."/>
            <person name="Dunand C."/>
            <person name="Henrissat B."/>
            <person name="Grigoriev I.V."/>
            <person name="Hibbett D."/>
            <person name="Nagy L.G."/>
            <person name="Martin F.M."/>
        </authorList>
    </citation>
    <scope>NUCLEOTIDE SEQUENCE</scope>
    <source>
        <strain evidence="5">Prilba</strain>
    </source>
</reference>
<dbReference type="OrthoDB" id="6132182at2759"/>
<keyword evidence="1" id="KW-0479">Metal-binding</keyword>
<dbReference type="InterPro" id="IPR050316">
    <property type="entry name" value="Tyrosinase/Hemocyanin"/>
</dbReference>
<comment type="caution">
    <text evidence="5">The sequence shown here is derived from an EMBL/GenBank/DDBJ whole genome shotgun (WGS) entry which is preliminary data.</text>
</comment>
<feature type="signal peptide" evidence="3">
    <location>
        <begin position="1"/>
        <end position="19"/>
    </location>
</feature>
<dbReference type="Proteomes" id="UP000759537">
    <property type="component" value="Unassembled WGS sequence"/>
</dbReference>
<dbReference type="PRINTS" id="PR00092">
    <property type="entry name" value="TYROSINASE"/>
</dbReference>
<dbReference type="GO" id="GO:0016491">
    <property type="term" value="F:oxidoreductase activity"/>
    <property type="evidence" value="ECO:0007669"/>
    <property type="project" value="InterPro"/>
</dbReference>
<name>A0A9P5JYN0_9AGAM</name>
<sequence length="363" mass="40488">MFVYNLLSVALAFLWSALAVSCAYIKNPCSNPVVRQEWRALSTDEKAEWIRAVDCLNQQPHDPALTPSVDPSVSLIPPVNASSSYYDDITYLHMDLNTRIHWTGHFLPWHRWYIHVFEKSLKEKCGFTGVSPYWNWTIDAADFYESSWWKDSDPVSGLGGWGDPNADFAVPDGAFHNFQNSYPVPHTIRRNFTLYPFNIGLSLFPNPQQAGNVSMLPPVVEALLETSAGDFKTFQVTLEAPEGPHGGPHALTGGDLGGRCPSSALNCTGGFTWSPNDPLFFLHHAMVDKLWYDWQSRDPVNVQSFFGGSAQHIENLTSYTQYPNGGPPYLSLNSSMPADGLFPEVEIGDVMDTTGGYLCYVYE</sequence>
<dbReference type="InterPro" id="IPR002227">
    <property type="entry name" value="Tyrosinase_Cu-bd"/>
</dbReference>
<organism evidence="5 6">
    <name type="scientific">Russula ochroleuca</name>
    <dbReference type="NCBI Taxonomy" id="152965"/>
    <lineage>
        <taxon>Eukaryota</taxon>
        <taxon>Fungi</taxon>
        <taxon>Dikarya</taxon>
        <taxon>Basidiomycota</taxon>
        <taxon>Agaricomycotina</taxon>
        <taxon>Agaricomycetes</taxon>
        <taxon>Russulales</taxon>
        <taxon>Russulaceae</taxon>
        <taxon>Russula</taxon>
    </lineage>
</organism>
<evidence type="ECO:0000259" key="4">
    <source>
        <dbReference type="PROSITE" id="PS00498"/>
    </source>
</evidence>
<evidence type="ECO:0000256" key="1">
    <source>
        <dbReference type="ARBA" id="ARBA00022723"/>
    </source>
</evidence>
<dbReference type="Pfam" id="PF00264">
    <property type="entry name" value="Tyrosinase"/>
    <property type="match status" value="1"/>
</dbReference>
<evidence type="ECO:0000313" key="5">
    <source>
        <dbReference type="EMBL" id="KAF8470983.1"/>
    </source>
</evidence>
<feature type="chain" id="PRO_5040510044" evidence="3">
    <location>
        <begin position="20"/>
        <end position="363"/>
    </location>
</feature>
<dbReference type="SUPFAM" id="SSF48056">
    <property type="entry name" value="Di-copper centre-containing domain"/>
    <property type="match status" value="1"/>
</dbReference>
<dbReference type="PANTHER" id="PTHR11474:SF126">
    <property type="entry name" value="TYROSINASE-LIKE PROTEIN TYR-1-RELATED"/>
    <property type="match status" value="1"/>
</dbReference>
<dbReference type="GO" id="GO:0046872">
    <property type="term" value="F:metal ion binding"/>
    <property type="evidence" value="ECO:0007669"/>
    <property type="project" value="UniProtKB-KW"/>
</dbReference>
<evidence type="ECO:0000313" key="6">
    <source>
        <dbReference type="Proteomes" id="UP000759537"/>
    </source>
</evidence>
<dbReference type="PROSITE" id="PS00498">
    <property type="entry name" value="TYROSINASE_2"/>
    <property type="match status" value="1"/>
</dbReference>
<evidence type="ECO:0000256" key="2">
    <source>
        <dbReference type="ARBA" id="ARBA00023008"/>
    </source>
</evidence>
<reference evidence="5" key="1">
    <citation type="submission" date="2019-10" db="EMBL/GenBank/DDBJ databases">
        <authorList>
            <consortium name="DOE Joint Genome Institute"/>
            <person name="Kuo A."/>
            <person name="Miyauchi S."/>
            <person name="Kiss E."/>
            <person name="Drula E."/>
            <person name="Kohler A."/>
            <person name="Sanchez-Garcia M."/>
            <person name="Andreopoulos B."/>
            <person name="Barry K.W."/>
            <person name="Bonito G."/>
            <person name="Buee M."/>
            <person name="Carver A."/>
            <person name="Chen C."/>
            <person name="Cichocki N."/>
            <person name="Clum A."/>
            <person name="Culley D."/>
            <person name="Crous P.W."/>
            <person name="Fauchery L."/>
            <person name="Girlanda M."/>
            <person name="Hayes R."/>
            <person name="Keri Z."/>
            <person name="LaButti K."/>
            <person name="Lipzen A."/>
            <person name="Lombard V."/>
            <person name="Magnuson J."/>
            <person name="Maillard F."/>
            <person name="Morin E."/>
            <person name="Murat C."/>
            <person name="Nolan M."/>
            <person name="Ohm R."/>
            <person name="Pangilinan J."/>
            <person name="Pereira M."/>
            <person name="Perotto S."/>
            <person name="Peter M."/>
            <person name="Riley R."/>
            <person name="Sitrit Y."/>
            <person name="Stielow B."/>
            <person name="Szollosi G."/>
            <person name="Zifcakova L."/>
            <person name="Stursova M."/>
            <person name="Spatafora J.W."/>
            <person name="Tedersoo L."/>
            <person name="Vaario L.-M."/>
            <person name="Yamada A."/>
            <person name="Yan M."/>
            <person name="Wang P."/>
            <person name="Xu J."/>
            <person name="Bruns T."/>
            <person name="Baldrian P."/>
            <person name="Vilgalys R."/>
            <person name="Henrissat B."/>
            <person name="Grigoriev I.V."/>
            <person name="Hibbett D."/>
            <person name="Nagy L.G."/>
            <person name="Martin F.M."/>
        </authorList>
    </citation>
    <scope>NUCLEOTIDE SEQUENCE</scope>
    <source>
        <strain evidence="5">Prilba</strain>
    </source>
</reference>
<protein>
    <submittedName>
        <fullName evidence="5">Di-copper centre-containing protein</fullName>
    </submittedName>
</protein>
<dbReference type="InterPro" id="IPR008922">
    <property type="entry name" value="Di-copper_centre_dom_sf"/>
</dbReference>
<accession>A0A9P5JYN0</accession>
<keyword evidence="3" id="KW-0732">Signal</keyword>
<evidence type="ECO:0000256" key="3">
    <source>
        <dbReference type="SAM" id="SignalP"/>
    </source>
</evidence>
<dbReference type="EMBL" id="WHVB01000024">
    <property type="protein sequence ID" value="KAF8470983.1"/>
    <property type="molecule type" value="Genomic_DNA"/>
</dbReference>